<dbReference type="PATRIC" id="fig|1045858.4.peg.2590"/>
<name>G0ENW2_BRAIP</name>
<dbReference type="RefSeq" id="WP_014488984.1">
    <property type="nucleotide sequence ID" value="NC_017243.1"/>
</dbReference>
<dbReference type="AlphaFoldDB" id="G0ENW2"/>
<proteinExistence type="predicted"/>
<gene>
    <name evidence="1" type="ordered locus">Bint_2588</name>
</gene>
<dbReference type="KEGG" id="bip:Bint_2588"/>
<dbReference type="GeneID" id="88626040"/>
<reference evidence="1 2" key="1">
    <citation type="journal article" date="2011" name="BMC Genomics">
        <title>Complete genome sequence of Brachyspira intermedia reveals unique genomic features in Brachyspira species and phage-mediated horizontal gene transfer.</title>
        <authorList>
            <person name="Hafstrom T."/>
            <person name="Jansson D.S."/>
            <person name="Segerman B."/>
        </authorList>
    </citation>
    <scope>NUCLEOTIDE SEQUENCE [LARGE SCALE GENOMIC DNA]</scope>
    <source>
        <strain evidence="2">ATCC 51140 / PWS/A</strain>
    </source>
</reference>
<dbReference type="HOGENOM" id="CLU_3213268_0_0_12"/>
<protein>
    <submittedName>
        <fullName evidence="1">Uncharacterized protein</fullName>
    </submittedName>
</protein>
<keyword evidence="2" id="KW-1185">Reference proteome</keyword>
<organism evidence="1 2">
    <name type="scientific">Brachyspira intermedia (strain ATCC 51140 / PWS/A)</name>
    <name type="common">Serpulina intermedia</name>
    <dbReference type="NCBI Taxonomy" id="1045858"/>
    <lineage>
        <taxon>Bacteria</taxon>
        <taxon>Pseudomonadati</taxon>
        <taxon>Spirochaetota</taxon>
        <taxon>Spirochaetia</taxon>
        <taxon>Brachyspirales</taxon>
        <taxon>Brachyspiraceae</taxon>
        <taxon>Brachyspira</taxon>
    </lineage>
</organism>
<sequence>MNNTSSEIVLNDQEVQDFVTFLNEKKEFLDTGLGAFHTDNHSNW</sequence>
<dbReference type="EMBL" id="CP002874">
    <property type="protein sequence ID" value="AEM23192.1"/>
    <property type="molecule type" value="Genomic_DNA"/>
</dbReference>
<evidence type="ECO:0000313" key="1">
    <source>
        <dbReference type="EMBL" id="AEM23192.1"/>
    </source>
</evidence>
<accession>G0ENW2</accession>
<evidence type="ECO:0000313" key="2">
    <source>
        <dbReference type="Proteomes" id="UP000008522"/>
    </source>
</evidence>
<dbReference type="Proteomes" id="UP000008522">
    <property type="component" value="Chromosome"/>
</dbReference>